<protein>
    <submittedName>
        <fullName evidence="2">Uncharacterized protein</fullName>
    </submittedName>
</protein>
<name>A0A2G5SD04_9PELO</name>
<feature type="compositionally biased region" description="Basic and acidic residues" evidence="1">
    <location>
        <begin position="1"/>
        <end position="20"/>
    </location>
</feature>
<dbReference type="EMBL" id="PDUG01000018">
    <property type="protein sequence ID" value="PIC12799.1"/>
    <property type="molecule type" value="Genomic_DNA"/>
</dbReference>
<feature type="region of interest" description="Disordered" evidence="1">
    <location>
        <begin position="1"/>
        <end position="42"/>
    </location>
</feature>
<evidence type="ECO:0000313" key="3">
    <source>
        <dbReference type="Proteomes" id="UP000230233"/>
    </source>
</evidence>
<keyword evidence="3" id="KW-1185">Reference proteome</keyword>
<evidence type="ECO:0000256" key="1">
    <source>
        <dbReference type="SAM" id="MobiDB-lite"/>
    </source>
</evidence>
<evidence type="ECO:0000313" key="2">
    <source>
        <dbReference type="EMBL" id="PIC12799.1"/>
    </source>
</evidence>
<dbReference type="AlphaFoldDB" id="A0A2G5SD04"/>
<sequence length="109" mass="11535">MTGDADRGQAMKTGQSEKECYGCNGAQQGASPPSIQGYCDTGTSHDTYRDNVSRATPYHKASAKSAFRVPTALNTAAPLDSAAPTQGLPIRLLNEKEVQVPGNQTLHVE</sequence>
<dbReference type="Proteomes" id="UP000230233">
    <property type="component" value="Unassembled WGS sequence"/>
</dbReference>
<comment type="caution">
    <text evidence="2">The sequence shown here is derived from an EMBL/GenBank/DDBJ whole genome shotgun (WGS) entry which is preliminary data.</text>
</comment>
<feature type="compositionally biased region" description="Polar residues" evidence="1">
    <location>
        <begin position="25"/>
        <end position="34"/>
    </location>
</feature>
<accession>A0A2G5SD04</accession>
<organism evidence="2 3">
    <name type="scientific">Caenorhabditis nigoni</name>
    <dbReference type="NCBI Taxonomy" id="1611254"/>
    <lineage>
        <taxon>Eukaryota</taxon>
        <taxon>Metazoa</taxon>
        <taxon>Ecdysozoa</taxon>
        <taxon>Nematoda</taxon>
        <taxon>Chromadorea</taxon>
        <taxon>Rhabditida</taxon>
        <taxon>Rhabditina</taxon>
        <taxon>Rhabditomorpha</taxon>
        <taxon>Rhabditoidea</taxon>
        <taxon>Rhabditidae</taxon>
        <taxon>Peloderinae</taxon>
        <taxon>Caenorhabditis</taxon>
    </lineage>
</organism>
<gene>
    <name evidence="2" type="ORF">B9Z55_028172</name>
</gene>
<reference evidence="3" key="1">
    <citation type="submission" date="2017-10" db="EMBL/GenBank/DDBJ databases">
        <title>Rapid genome shrinkage in a self-fertile nematode reveals novel sperm competition proteins.</title>
        <authorList>
            <person name="Yin D."/>
            <person name="Schwarz E.M."/>
            <person name="Thomas C.G."/>
            <person name="Felde R.L."/>
            <person name="Korf I.F."/>
            <person name="Cutter A.D."/>
            <person name="Schartner C.M."/>
            <person name="Ralston E.J."/>
            <person name="Meyer B.J."/>
            <person name="Haag E.S."/>
        </authorList>
    </citation>
    <scope>NUCLEOTIDE SEQUENCE [LARGE SCALE GENOMIC DNA]</scope>
    <source>
        <strain evidence="3">JU1422</strain>
    </source>
</reference>
<proteinExistence type="predicted"/>